<evidence type="ECO:0000256" key="1">
    <source>
        <dbReference type="SAM" id="Phobius"/>
    </source>
</evidence>
<proteinExistence type="predicted"/>
<comment type="caution">
    <text evidence="2">The sequence shown here is derived from an EMBL/GenBank/DDBJ whole genome shotgun (WGS) entry which is preliminary data.</text>
</comment>
<name>A0A8H9QWV5_CLOPF</name>
<dbReference type="RefSeq" id="WP_415341621.1">
    <property type="nucleotide sequence ID" value="NZ_JBCAPG010000001.1"/>
</dbReference>
<dbReference type="InterPro" id="IPR032531">
    <property type="entry name" value="DUF4956"/>
</dbReference>
<sequence length="229" mass="24913">MSNQAVNFSDIFKSSFVDKMTSISFLDMFIAMILSFAVGLFIMQVYKKTFKGVMYSSTFAMSLLALTLITTLIILGVTSNVVLSLGMVGALSIVRFRSAIKEPMDIAFLFWSISEGIVLGAGLIPLAILGAVFIGIVMVLFANKKTTDNPYILVVNCKNDISENSVLNILSKNVNKYCVKSKTISPSSGIEMTIEVKLKNITTSFVNEVSKIEGVSNAVLVSYNGDYMA</sequence>
<dbReference type="EMBL" id="DACTCB010000005">
    <property type="protein sequence ID" value="HAT4307610.1"/>
    <property type="molecule type" value="Genomic_DNA"/>
</dbReference>
<reference evidence="2" key="2">
    <citation type="submission" date="2020-07" db="EMBL/GenBank/DDBJ databases">
        <authorList>
            <consortium name="NCBI Pathogen Detection Project"/>
        </authorList>
    </citation>
    <scope>NUCLEOTIDE SEQUENCE</scope>
    <source>
        <strain evidence="2">C8</strain>
    </source>
</reference>
<evidence type="ECO:0000313" key="2">
    <source>
        <dbReference type="EMBL" id="HAT4307610.1"/>
    </source>
</evidence>
<feature type="transmembrane region" description="Helical" evidence="1">
    <location>
        <begin position="63"/>
        <end position="96"/>
    </location>
</feature>
<dbReference type="Proteomes" id="UP000859547">
    <property type="component" value="Unassembled WGS sequence"/>
</dbReference>
<dbReference type="AlphaFoldDB" id="A0A8H9QWV5"/>
<accession>A0A8H9QWV5</accession>
<reference evidence="2" key="1">
    <citation type="journal article" date="2018" name="Genome Biol.">
        <title>SKESA: strategic k-mer extension for scrupulous assemblies.</title>
        <authorList>
            <person name="Souvorov A."/>
            <person name="Agarwala R."/>
            <person name="Lipman D.J."/>
        </authorList>
    </citation>
    <scope>NUCLEOTIDE SEQUENCE</scope>
    <source>
        <strain evidence="2">C8</strain>
    </source>
</reference>
<keyword evidence="1" id="KW-0812">Transmembrane</keyword>
<dbReference type="Pfam" id="PF16316">
    <property type="entry name" value="DUF4956"/>
    <property type="match status" value="1"/>
</dbReference>
<keyword evidence="1" id="KW-0472">Membrane</keyword>
<organism evidence="2">
    <name type="scientific">Clostridium perfringens</name>
    <dbReference type="NCBI Taxonomy" id="1502"/>
    <lineage>
        <taxon>Bacteria</taxon>
        <taxon>Bacillati</taxon>
        <taxon>Bacillota</taxon>
        <taxon>Clostridia</taxon>
        <taxon>Eubacteriales</taxon>
        <taxon>Clostridiaceae</taxon>
        <taxon>Clostridium</taxon>
    </lineage>
</organism>
<protein>
    <submittedName>
        <fullName evidence="2">DUF4956 domain-containing protein</fullName>
    </submittedName>
</protein>
<keyword evidence="1" id="KW-1133">Transmembrane helix</keyword>
<feature type="transmembrane region" description="Helical" evidence="1">
    <location>
        <begin position="20"/>
        <end position="42"/>
    </location>
</feature>
<feature type="transmembrane region" description="Helical" evidence="1">
    <location>
        <begin position="116"/>
        <end position="142"/>
    </location>
</feature>
<gene>
    <name evidence="2" type="ORF">I9080_001395</name>
</gene>